<keyword evidence="1" id="KW-0472">Membrane</keyword>
<name>A0A7S0QRM8_9CRYP</name>
<accession>A0A7S0QRM8</accession>
<feature type="transmembrane region" description="Helical" evidence="1">
    <location>
        <begin position="191"/>
        <end position="218"/>
    </location>
</feature>
<keyword evidence="1" id="KW-1133">Transmembrane helix</keyword>
<dbReference type="AlphaFoldDB" id="A0A7S0QRM8"/>
<proteinExistence type="predicted"/>
<dbReference type="InterPro" id="IPR043519">
    <property type="entry name" value="NT_sf"/>
</dbReference>
<dbReference type="SUPFAM" id="SSF81301">
    <property type="entry name" value="Nucleotidyltransferase"/>
    <property type="match status" value="1"/>
</dbReference>
<organism evidence="2">
    <name type="scientific">Cryptomonas curvata</name>
    <dbReference type="NCBI Taxonomy" id="233186"/>
    <lineage>
        <taxon>Eukaryota</taxon>
        <taxon>Cryptophyceae</taxon>
        <taxon>Cryptomonadales</taxon>
        <taxon>Cryptomonadaceae</taxon>
        <taxon>Cryptomonas</taxon>
    </lineage>
</organism>
<evidence type="ECO:0000256" key="1">
    <source>
        <dbReference type="SAM" id="Phobius"/>
    </source>
</evidence>
<reference evidence="2" key="1">
    <citation type="submission" date="2021-01" db="EMBL/GenBank/DDBJ databases">
        <authorList>
            <person name="Corre E."/>
            <person name="Pelletier E."/>
            <person name="Niang G."/>
            <person name="Scheremetjew M."/>
            <person name="Finn R."/>
            <person name="Kale V."/>
            <person name="Holt S."/>
            <person name="Cochrane G."/>
            <person name="Meng A."/>
            <person name="Brown T."/>
            <person name="Cohen L."/>
        </authorList>
    </citation>
    <scope>NUCLEOTIDE SEQUENCE</scope>
    <source>
        <strain evidence="2">CCAP979/52</strain>
    </source>
</reference>
<evidence type="ECO:0000313" key="2">
    <source>
        <dbReference type="EMBL" id="CAD8645620.1"/>
    </source>
</evidence>
<feature type="transmembrane region" description="Helical" evidence="1">
    <location>
        <begin position="225"/>
        <end position="244"/>
    </location>
</feature>
<keyword evidence="1" id="KW-0812">Transmembrane</keyword>
<feature type="transmembrane region" description="Helical" evidence="1">
    <location>
        <begin position="307"/>
        <end position="329"/>
    </location>
</feature>
<gene>
    <name evidence="2" type="ORF">CCUR1050_LOCUS23305</name>
</gene>
<sequence>MSKRAFQIFGLASAVYYAFLRLPLSFAALQSGGVNSPLPTLVCLQTTGLRNSTLPPIMAMVGDFGLTLNGCPIAGGQLLMKSVNSSGAGITAGSSMIQAVLATATACIAFKSPQEANGYYLDTTSFPGSTGNDPVQWSVNASAGNWSEWWTIGSSAWFFQHSGQRLFFPGLLFPTPVERNARVLFSAQPPWQWFFIWINSQAVQALGFCATAIAGAAAQTGLARILLIGTLIMVALGMAVAAVGYNFEGSSRDACWAWLAVLPSAIFAFGLVAFQCHILKVLLTVGLIYILVIVLQFAVLYPDSSVLARTLTTGSCILLIGLAGFGAIMRNLAVQAAGRLISGDQAAYDDIWAKIVLKQSTNQSLELLRTAVAQLDQIAATRCPFTLTKSSRARQYNSHYTSASRLGSKRMGILYRPYEGTPPGTLDWNSPVLSLDQLFVQAKCLAPILVEKVQLWAKFSCGYFPIHQHTPDGSAAVVRWEELGCDLGHIRWGRIKSVSRAIEKATRSYGKDVSRLLDLCRQSILFECFDDLIKCLDIIRQDPDVCIVQVKNRFDPNFNSAQTAGYRDVAINLRLANWRTAALGVDSHVCELQLILLPIFHLKSGSGHKRYVSFRNLRAE</sequence>
<feature type="transmembrane region" description="Helical" evidence="1">
    <location>
        <begin position="281"/>
        <end position="301"/>
    </location>
</feature>
<protein>
    <submittedName>
        <fullName evidence="2">Uncharacterized protein</fullName>
    </submittedName>
</protein>
<dbReference type="EMBL" id="HBEZ01042336">
    <property type="protein sequence ID" value="CAD8645620.1"/>
    <property type="molecule type" value="Transcribed_RNA"/>
</dbReference>
<feature type="transmembrane region" description="Helical" evidence="1">
    <location>
        <begin position="256"/>
        <end position="274"/>
    </location>
</feature>